<dbReference type="GO" id="GO:0005112">
    <property type="term" value="F:Notch binding"/>
    <property type="evidence" value="ECO:0007669"/>
    <property type="project" value="TreeGrafter"/>
</dbReference>
<accession>A0A4U1EV17</accession>
<dbReference type="EMBL" id="RWIC01000750">
    <property type="protein sequence ID" value="TKC40453.1"/>
    <property type="molecule type" value="Genomic_DNA"/>
</dbReference>
<comment type="caution">
    <text evidence="2">The sequence shown here is derived from an EMBL/GenBank/DDBJ whole genome shotgun (WGS) entry which is preliminary data.</text>
</comment>
<dbReference type="PANTHER" id="PTHR11675:SF10">
    <property type="entry name" value="POLYPEPTIDE N-ACETYLGALACTOSAMINYLTRANSFERASE 11"/>
    <property type="match status" value="1"/>
</dbReference>
<protein>
    <recommendedName>
        <fullName evidence="4">Galactosyltransferase C-terminal domain-containing protein</fullName>
    </recommendedName>
</protein>
<dbReference type="GO" id="GO:0006493">
    <property type="term" value="P:protein O-linked glycosylation"/>
    <property type="evidence" value="ECO:0007669"/>
    <property type="project" value="TreeGrafter"/>
</dbReference>
<dbReference type="Gene3D" id="3.90.550.10">
    <property type="entry name" value="Spore Coat Polysaccharide Biosynthesis Protein SpsA, Chain A"/>
    <property type="match status" value="1"/>
</dbReference>
<evidence type="ECO:0000256" key="1">
    <source>
        <dbReference type="ARBA" id="ARBA00023157"/>
    </source>
</evidence>
<dbReference type="Proteomes" id="UP000308365">
    <property type="component" value="Unassembled WGS sequence"/>
</dbReference>
<organism evidence="2 3">
    <name type="scientific">Monodon monoceros</name>
    <name type="common">Narwhal</name>
    <name type="synonym">Ceratodon monodon</name>
    <dbReference type="NCBI Taxonomy" id="40151"/>
    <lineage>
        <taxon>Eukaryota</taxon>
        <taxon>Metazoa</taxon>
        <taxon>Chordata</taxon>
        <taxon>Craniata</taxon>
        <taxon>Vertebrata</taxon>
        <taxon>Euteleostomi</taxon>
        <taxon>Mammalia</taxon>
        <taxon>Eutheria</taxon>
        <taxon>Laurasiatheria</taxon>
        <taxon>Artiodactyla</taxon>
        <taxon>Whippomorpha</taxon>
        <taxon>Cetacea</taxon>
        <taxon>Odontoceti</taxon>
        <taxon>Monodontidae</taxon>
        <taxon>Monodon</taxon>
    </lineage>
</organism>
<dbReference type="AlphaFoldDB" id="A0A4U1EV17"/>
<dbReference type="GO" id="GO:0004653">
    <property type="term" value="F:polypeptide N-acetylgalactosaminyltransferase activity"/>
    <property type="evidence" value="ECO:0007669"/>
    <property type="project" value="TreeGrafter"/>
</dbReference>
<dbReference type="InterPro" id="IPR029044">
    <property type="entry name" value="Nucleotide-diphossugar_trans"/>
</dbReference>
<dbReference type="GO" id="GO:0008593">
    <property type="term" value="P:regulation of Notch signaling pathway"/>
    <property type="evidence" value="ECO:0007669"/>
    <property type="project" value="TreeGrafter"/>
</dbReference>
<evidence type="ECO:0008006" key="4">
    <source>
        <dbReference type="Google" id="ProtNLM"/>
    </source>
</evidence>
<keyword evidence="1" id="KW-1015">Disulfide bond</keyword>
<sequence length="337" mass="37979">MDYFLPKFYPCFTRGPSGVLESQFKANNIDDVRDNHIEDPEKDNRCSRYEECSTCPDKSDSVDLPVAAVAFCFSSEGLCAWLWPVHSLLDHTPAWLLQDVMLVHSDLKGELDECVQNYLLGKVKNHQSGCDVAGSSLAVIQEDYSSRVVRGIQLGAAFQMGSCSLFQAQRPGGSYYTNRSSAMKRNYFIELGQCDSGMDIWGGENFEISFRIWMGGGKLFIIPCSRVGHIFGKRRPYGSPEGEDIMTCLDEYKQEYFSIRPGLGSKSFGNIDKHVEWRKKLASIHFYRKKVKMPQVLQWERLCHLQISKCLVAQGCPSQTRGLGVLKGCGYSDPNQL</sequence>
<evidence type="ECO:0000313" key="3">
    <source>
        <dbReference type="Proteomes" id="UP000308365"/>
    </source>
</evidence>
<gene>
    <name evidence="2" type="ORF">EI555_008904</name>
</gene>
<dbReference type="PANTHER" id="PTHR11675">
    <property type="entry name" value="N-ACETYLGALACTOSAMINYLTRANSFERASE"/>
    <property type="match status" value="1"/>
</dbReference>
<dbReference type="GO" id="GO:0005794">
    <property type="term" value="C:Golgi apparatus"/>
    <property type="evidence" value="ECO:0007669"/>
    <property type="project" value="TreeGrafter"/>
</dbReference>
<dbReference type="SUPFAM" id="SSF53448">
    <property type="entry name" value="Nucleotide-diphospho-sugar transferases"/>
    <property type="match status" value="1"/>
</dbReference>
<reference evidence="3" key="1">
    <citation type="journal article" date="2019" name="IScience">
        <title>Narwhal Genome Reveals Long-Term Low Genetic Diversity despite Current Large Abundance Size.</title>
        <authorList>
            <person name="Westbury M.V."/>
            <person name="Petersen B."/>
            <person name="Garde E."/>
            <person name="Heide-Jorgensen M.P."/>
            <person name="Lorenzen E.D."/>
        </authorList>
    </citation>
    <scope>NUCLEOTIDE SEQUENCE [LARGE SCALE GENOMIC DNA]</scope>
</reference>
<proteinExistence type="predicted"/>
<evidence type="ECO:0000313" key="2">
    <source>
        <dbReference type="EMBL" id="TKC40453.1"/>
    </source>
</evidence>
<name>A0A4U1EV17_MONMO</name>